<dbReference type="CDD" id="cd16393">
    <property type="entry name" value="SPO0J_N"/>
    <property type="match status" value="1"/>
</dbReference>
<protein>
    <submittedName>
        <fullName evidence="6">ParB/RepB/Spo0J family partition protein</fullName>
    </submittedName>
</protein>
<sequence>MQIGKGIRALLTNIEERGTAPTVPELREISRDTLEIPVDAIEINPFQPRKDFDEASLQELAQSIRVHGIIQPLTIRRMSEGSYQLISGERRLRASKLAGLKSVPAYIRLANDQGMLEMAIVENIQREDLNAIEMAFSLQRLIDECKLTHEELSQRVGKQRSTVTNFLRLLKLPPQIQQALRKDDISMGHARSIASLEDISAQLMVLGEIMSKGLSVRDTEKLVSKYLDTSPGKKDKKAKSYKSDASSRKSADLNQIQQQLRSMLGVQVALHYKDNGTGHIQIPFKSDKELNYILDLLEGIDQES</sequence>
<dbReference type="InterPro" id="IPR041468">
    <property type="entry name" value="HTH_ParB/Spo0J"/>
</dbReference>
<dbReference type="InterPro" id="IPR050336">
    <property type="entry name" value="Chromosome_partition/occlusion"/>
</dbReference>
<evidence type="ECO:0000313" key="7">
    <source>
        <dbReference type="Proteomes" id="UP000808337"/>
    </source>
</evidence>
<dbReference type="Pfam" id="PF02195">
    <property type="entry name" value="ParB_N"/>
    <property type="match status" value="1"/>
</dbReference>
<dbReference type="Gene3D" id="3.90.1530.30">
    <property type="match status" value="1"/>
</dbReference>
<dbReference type="Gene3D" id="1.10.10.2830">
    <property type="match status" value="1"/>
</dbReference>
<feature type="region of interest" description="Disordered" evidence="4">
    <location>
        <begin position="227"/>
        <end position="252"/>
    </location>
</feature>
<dbReference type="GO" id="GO:0003677">
    <property type="term" value="F:DNA binding"/>
    <property type="evidence" value="ECO:0007669"/>
    <property type="project" value="UniProtKB-KW"/>
</dbReference>
<evidence type="ECO:0000259" key="5">
    <source>
        <dbReference type="SMART" id="SM00470"/>
    </source>
</evidence>
<dbReference type="SMART" id="SM00470">
    <property type="entry name" value="ParB"/>
    <property type="match status" value="1"/>
</dbReference>
<dbReference type="Proteomes" id="UP000808337">
    <property type="component" value="Unassembled WGS sequence"/>
</dbReference>
<feature type="domain" description="ParB-like N-terminal" evidence="5">
    <location>
        <begin position="34"/>
        <end position="124"/>
    </location>
</feature>
<name>A0A9D7SR70_9BACT</name>
<comment type="caution">
    <text evidence="6">The sequence shown here is derived from an EMBL/GenBank/DDBJ whole genome shotgun (WGS) entry which is preliminary data.</text>
</comment>
<dbReference type="FunFam" id="1.10.10.2830:FF:000001">
    <property type="entry name" value="Chromosome partitioning protein ParB"/>
    <property type="match status" value="1"/>
</dbReference>
<comment type="similarity">
    <text evidence="1">Belongs to the ParB family.</text>
</comment>
<evidence type="ECO:0000313" key="6">
    <source>
        <dbReference type="EMBL" id="MBK9981573.1"/>
    </source>
</evidence>
<gene>
    <name evidence="6" type="ORF">IPP15_03970</name>
</gene>
<dbReference type="Pfam" id="PF17762">
    <property type="entry name" value="HTH_ParB"/>
    <property type="match status" value="1"/>
</dbReference>
<dbReference type="FunFam" id="3.90.1530.30:FF:000001">
    <property type="entry name" value="Chromosome partitioning protein ParB"/>
    <property type="match status" value="1"/>
</dbReference>
<dbReference type="InterPro" id="IPR036086">
    <property type="entry name" value="ParB/Sulfiredoxin_sf"/>
</dbReference>
<dbReference type="SUPFAM" id="SSF110849">
    <property type="entry name" value="ParB/Sulfiredoxin"/>
    <property type="match status" value="1"/>
</dbReference>
<reference evidence="6 7" key="1">
    <citation type="submission" date="2020-10" db="EMBL/GenBank/DDBJ databases">
        <title>Connecting structure to function with the recovery of over 1000 high-quality activated sludge metagenome-assembled genomes encoding full-length rRNA genes using long-read sequencing.</title>
        <authorList>
            <person name="Singleton C.M."/>
            <person name="Petriglieri F."/>
            <person name="Kristensen J.M."/>
            <person name="Kirkegaard R.H."/>
            <person name="Michaelsen T.Y."/>
            <person name="Andersen M.H."/>
            <person name="Karst S.M."/>
            <person name="Dueholm M.S."/>
            <person name="Nielsen P.H."/>
            <person name="Albertsen M."/>
        </authorList>
    </citation>
    <scope>NUCLEOTIDE SEQUENCE [LARGE SCALE GENOMIC DNA]</scope>
    <source>
        <strain evidence="6">Ribe_18-Q3-R11-54_MAXAC.273</strain>
    </source>
</reference>
<dbReference type="PANTHER" id="PTHR33375">
    <property type="entry name" value="CHROMOSOME-PARTITIONING PROTEIN PARB-RELATED"/>
    <property type="match status" value="1"/>
</dbReference>
<keyword evidence="3" id="KW-0238">DNA-binding</keyword>
<dbReference type="InterPro" id="IPR057240">
    <property type="entry name" value="ParB_dimer_C"/>
</dbReference>
<dbReference type="NCBIfam" id="TIGR00180">
    <property type="entry name" value="parB_part"/>
    <property type="match status" value="1"/>
</dbReference>
<feature type="compositionally biased region" description="Basic and acidic residues" evidence="4">
    <location>
        <begin position="241"/>
        <end position="251"/>
    </location>
</feature>
<evidence type="ECO:0000256" key="2">
    <source>
        <dbReference type="ARBA" id="ARBA00022829"/>
    </source>
</evidence>
<dbReference type="Pfam" id="PF23552">
    <property type="entry name" value="ParB_C"/>
    <property type="match status" value="1"/>
</dbReference>
<accession>A0A9D7SR70</accession>
<dbReference type="GO" id="GO:0005694">
    <property type="term" value="C:chromosome"/>
    <property type="evidence" value="ECO:0007669"/>
    <property type="project" value="TreeGrafter"/>
</dbReference>
<dbReference type="GO" id="GO:0007059">
    <property type="term" value="P:chromosome segregation"/>
    <property type="evidence" value="ECO:0007669"/>
    <property type="project" value="UniProtKB-KW"/>
</dbReference>
<dbReference type="InterPro" id="IPR003115">
    <property type="entry name" value="ParB_N"/>
</dbReference>
<evidence type="ECO:0000256" key="1">
    <source>
        <dbReference type="ARBA" id="ARBA00006295"/>
    </source>
</evidence>
<evidence type="ECO:0000256" key="4">
    <source>
        <dbReference type="SAM" id="MobiDB-lite"/>
    </source>
</evidence>
<evidence type="ECO:0000256" key="3">
    <source>
        <dbReference type="ARBA" id="ARBA00023125"/>
    </source>
</evidence>
<dbReference type="AlphaFoldDB" id="A0A9D7SR70"/>
<proteinExistence type="inferred from homology"/>
<organism evidence="6 7">
    <name type="scientific">Candidatus Opimibacter skivensis</name>
    <dbReference type="NCBI Taxonomy" id="2982028"/>
    <lineage>
        <taxon>Bacteria</taxon>
        <taxon>Pseudomonadati</taxon>
        <taxon>Bacteroidota</taxon>
        <taxon>Saprospiria</taxon>
        <taxon>Saprospirales</taxon>
        <taxon>Saprospiraceae</taxon>
        <taxon>Candidatus Opimibacter</taxon>
    </lineage>
</organism>
<dbReference type="SUPFAM" id="SSF109709">
    <property type="entry name" value="KorB DNA-binding domain-like"/>
    <property type="match status" value="1"/>
</dbReference>
<keyword evidence="2" id="KW-0159">Chromosome partition</keyword>
<dbReference type="InterPro" id="IPR004437">
    <property type="entry name" value="ParB/RepB/Spo0J"/>
</dbReference>
<dbReference type="EMBL" id="JADKGY010000001">
    <property type="protein sequence ID" value="MBK9981573.1"/>
    <property type="molecule type" value="Genomic_DNA"/>
</dbReference>
<dbReference type="PANTHER" id="PTHR33375:SF1">
    <property type="entry name" value="CHROMOSOME-PARTITIONING PROTEIN PARB-RELATED"/>
    <property type="match status" value="1"/>
</dbReference>